<reference evidence="3" key="1">
    <citation type="journal article" date="2024" name="Int. J. Syst. Evol. Microbiol.">
        <title>Methylomarinovum tepidoasis sp. nov., a moderately thermophilic methanotroph of the family Methylothermaceae isolated from a deep-sea hydrothermal field.</title>
        <authorList>
            <person name="Hirayama H."/>
            <person name="Takaki Y."/>
            <person name="Abe M."/>
            <person name="Miyazaki M."/>
            <person name="Uematsu K."/>
            <person name="Matsui Y."/>
            <person name="Takai K."/>
        </authorList>
    </citation>
    <scope>NUCLEOTIDE SEQUENCE [LARGE SCALE GENOMIC DNA]</scope>
    <source>
        <strain evidence="3">IT-9</strain>
    </source>
</reference>
<name>A0AAU9CEM6_9GAMM</name>
<feature type="domain" description="Polymerase beta nucleotidyltransferase" evidence="1">
    <location>
        <begin position="28"/>
        <end position="102"/>
    </location>
</feature>
<sequence length="104" mass="11977">MSVGVRLLPEQIEAIRRVVREVAGERARVFLFGSRTDPEARGGDIDLLVQLDRPLDEAARFRLKLELLARLYRELGERKIDLVIVADRPQTDFERQVIREAVPL</sequence>
<dbReference type="Proteomes" id="UP001321825">
    <property type="component" value="Chromosome"/>
</dbReference>
<proteinExistence type="predicted"/>
<keyword evidence="3" id="KW-1185">Reference proteome</keyword>
<organism evidence="2 3">
    <name type="scientific">Methylomarinovum caldicuralii</name>
    <dbReference type="NCBI Taxonomy" id="438856"/>
    <lineage>
        <taxon>Bacteria</taxon>
        <taxon>Pseudomonadati</taxon>
        <taxon>Pseudomonadota</taxon>
        <taxon>Gammaproteobacteria</taxon>
        <taxon>Methylococcales</taxon>
        <taxon>Methylothermaceae</taxon>
        <taxon>Methylomarinovum</taxon>
    </lineage>
</organism>
<accession>A0AAU9CEM6</accession>
<dbReference type="RefSeq" id="WP_317706367.1">
    <property type="nucleotide sequence ID" value="NZ_AP024714.1"/>
</dbReference>
<dbReference type="InterPro" id="IPR043519">
    <property type="entry name" value="NT_sf"/>
</dbReference>
<dbReference type="CDD" id="cd05403">
    <property type="entry name" value="NT_KNTase_like"/>
    <property type="match status" value="1"/>
</dbReference>
<dbReference type="EMBL" id="AP024714">
    <property type="protein sequence ID" value="BCX81440.1"/>
    <property type="molecule type" value="Genomic_DNA"/>
</dbReference>
<dbReference type="Gene3D" id="3.30.460.10">
    <property type="entry name" value="Beta Polymerase, domain 2"/>
    <property type="match status" value="1"/>
</dbReference>
<dbReference type="KEGG" id="mcau:MIT9_P1018"/>
<gene>
    <name evidence="2" type="ORF">MIT9_P1018</name>
</gene>
<dbReference type="InterPro" id="IPR041633">
    <property type="entry name" value="Polbeta"/>
</dbReference>
<protein>
    <recommendedName>
        <fullName evidence="1">Polymerase beta nucleotidyltransferase domain-containing protein</fullName>
    </recommendedName>
</protein>
<dbReference type="Pfam" id="PF18765">
    <property type="entry name" value="Polbeta"/>
    <property type="match status" value="1"/>
</dbReference>
<dbReference type="SUPFAM" id="SSF81301">
    <property type="entry name" value="Nucleotidyltransferase"/>
    <property type="match status" value="1"/>
</dbReference>
<evidence type="ECO:0000259" key="1">
    <source>
        <dbReference type="Pfam" id="PF18765"/>
    </source>
</evidence>
<evidence type="ECO:0000313" key="3">
    <source>
        <dbReference type="Proteomes" id="UP001321825"/>
    </source>
</evidence>
<evidence type="ECO:0000313" key="2">
    <source>
        <dbReference type="EMBL" id="BCX81440.1"/>
    </source>
</evidence>
<dbReference type="AlphaFoldDB" id="A0AAU9CEM6"/>